<evidence type="ECO:0008006" key="4">
    <source>
        <dbReference type="Google" id="ProtNLM"/>
    </source>
</evidence>
<proteinExistence type="predicted"/>
<reference evidence="2 3" key="1">
    <citation type="submission" date="2018-08" db="EMBL/GenBank/DDBJ databases">
        <title>Paenibacillus sp. M4BSY-1, whole genome shotgun sequence.</title>
        <authorList>
            <person name="Tuo L."/>
        </authorList>
    </citation>
    <scope>NUCLEOTIDE SEQUENCE [LARGE SCALE GENOMIC DNA]</scope>
    <source>
        <strain evidence="2 3">M4BSY-1</strain>
    </source>
</reference>
<organism evidence="2 3">
    <name type="scientific">Paenibacillus paeoniae</name>
    <dbReference type="NCBI Taxonomy" id="2292705"/>
    <lineage>
        <taxon>Bacteria</taxon>
        <taxon>Bacillati</taxon>
        <taxon>Bacillota</taxon>
        <taxon>Bacilli</taxon>
        <taxon>Bacillales</taxon>
        <taxon>Paenibacillaceae</taxon>
        <taxon>Paenibacillus</taxon>
    </lineage>
</organism>
<evidence type="ECO:0000313" key="2">
    <source>
        <dbReference type="EMBL" id="REK77006.1"/>
    </source>
</evidence>
<gene>
    <name evidence="2" type="ORF">DX130_08345</name>
</gene>
<accession>A0A371PLC4</accession>
<keyword evidence="1" id="KW-0472">Membrane</keyword>
<evidence type="ECO:0000256" key="1">
    <source>
        <dbReference type="SAM" id="Phobius"/>
    </source>
</evidence>
<dbReference type="RefSeq" id="WP_116044319.1">
    <property type="nucleotide sequence ID" value="NZ_QUBQ01000001.1"/>
</dbReference>
<dbReference type="EMBL" id="QUBQ01000001">
    <property type="protein sequence ID" value="REK77006.1"/>
    <property type="molecule type" value="Genomic_DNA"/>
</dbReference>
<feature type="transmembrane region" description="Helical" evidence="1">
    <location>
        <begin position="12"/>
        <end position="32"/>
    </location>
</feature>
<comment type="caution">
    <text evidence="2">The sequence shown here is derived from an EMBL/GenBank/DDBJ whole genome shotgun (WGS) entry which is preliminary data.</text>
</comment>
<protein>
    <recommendedName>
        <fullName evidence="4">YcxB family protein</fullName>
    </recommendedName>
</protein>
<name>A0A371PLC4_9BACL</name>
<evidence type="ECO:0000313" key="3">
    <source>
        <dbReference type="Proteomes" id="UP000261905"/>
    </source>
</evidence>
<keyword evidence="3" id="KW-1185">Reference proteome</keyword>
<keyword evidence="1" id="KW-0812">Transmembrane</keyword>
<dbReference type="AlphaFoldDB" id="A0A371PLC4"/>
<dbReference type="Proteomes" id="UP000261905">
    <property type="component" value="Unassembled WGS sequence"/>
</dbReference>
<keyword evidence="1" id="KW-1133">Transmembrane helix</keyword>
<feature type="transmembrane region" description="Helical" evidence="1">
    <location>
        <begin position="38"/>
        <end position="55"/>
    </location>
</feature>
<sequence>MDFKVRLAQGRYWYIFSGVLFISFGYSIVNIFYALTPIPYAVFIFISLPFLVKSIKDMKKSYTLHWDEENLRFGETSIHTEHIEKIWFYSPLSFYVYRNDAGWLKGILHFQCDKDRYPAIKKELSAWAENRGITIKH</sequence>